<organism evidence="3 4">
    <name type="scientific">Tumebacillus permanentifrigoris</name>
    <dbReference type="NCBI Taxonomy" id="378543"/>
    <lineage>
        <taxon>Bacteria</taxon>
        <taxon>Bacillati</taxon>
        <taxon>Bacillota</taxon>
        <taxon>Bacilli</taxon>
        <taxon>Bacillales</taxon>
        <taxon>Alicyclobacillaceae</taxon>
        <taxon>Tumebacillus</taxon>
    </lineage>
</organism>
<dbReference type="SUPFAM" id="SSF53448">
    <property type="entry name" value="Nucleotide-diphospho-sugar transferases"/>
    <property type="match status" value="1"/>
</dbReference>
<evidence type="ECO:0000256" key="1">
    <source>
        <dbReference type="SAM" id="Phobius"/>
    </source>
</evidence>
<feature type="domain" description="Glycosyltransferase 2-like" evidence="2">
    <location>
        <begin position="6"/>
        <end position="164"/>
    </location>
</feature>
<comment type="caution">
    <text evidence="3">The sequence shown here is derived from an EMBL/GenBank/DDBJ whole genome shotgun (WGS) entry which is preliminary data.</text>
</comment>
<sequence>MNQFLIIIPGYNEEENIAKVLQGILAQGLAADILVVNDGSLDQTAWIASQYPVTVVSHPYNLGYGAALQTGYKYATAKGYSFVLQFDGDGQHDPSNLKLLMSELEKGNVDIVIGSRYLEGGTSFKTGAAKQVGVQFFRNLIKATTGQKVSDPTSGLRGISAKVFAYYAVRDRFPADFPDADILIQQILRKYRIREIPAHMRIREAGVSMHAGLKPLLYMVKISLAIFIVLLHHKLTKRVS</sequence>
<feature type="transmembrane region" description="Helical" evidence="1">
    <location>
        <begin position="216"/>
        <end position="233"/>
    </location>
</feature>
<dbReference type="InterPro" id="IPR050256">
    <property type="entry name" value="Glycosyltransferase_2"/>
</dbReference>
<protein>
    <recommendedName>
        <fullName evidence="2">Glycosyltransferase 2-like domain-containing protein</fullName>
    </recommendedName>
</protein>
<dbReference type="Proteomes" id="UP000245634">
    <property type="component" value="Unassembled WGS sequence"/>
</dbReference>
<dbReference type="PANTHER" id="PTHR48090">
    <property type="entry name" value="UNDECAPRENYL-PHOSPHATE 4-DEOXY-4-FORMAMIDO-L-ARABINOSE TRANSFERASE-RELATED"/>
    <property type="match status" value="1"/>
</dbReference>
<dbReference type="Gene3D" id="3.90.550.10">
    <property type="entry name" value="Spore Coat Polysaccharide Biosynthesis Protein SpsA, Chain A"/>
    <property type="match status" value="1"/>
</dbReference>
<dbReference type="RefSeq" id="WP_170119303.1">
    <property type="nucleotide sequence ID" value="NZ_QGGL01000004.1"/>
</dbReference>
<evidence type="ECO:0000259" key="2">
    <source>
        <dbReference type="Pfam" id="PF00535"/>
    </source>
</evidence>
<accession>A0A316DCE0</accession>
<keyword evidence="1" id="KW-1133">Transmembrane helix</keyword>
<keyword evidence="4" id="KW-1185">Reference proteome</keyword>
<dbReference type="PANTHER" id="PTHR48090:SF7">
    <property type="entry name" value="RFBJ PROTEIN"/>
    <property type="match status" value="1"/>
</dbReference>
<proteinExistence type="predicted"/>
<keyword evidence="1" id="KW-0472">Membrane</keyword>
<dbReference type="InterPro" id="IPR001173">
    <property type="entry name" value="Glyco_trans_2-like"/>
</dbReference>
<dbReference type="EMBL" id="QGGL01000004">
    <property type="protein sequence ID" value="PWK14957.1"/>
    <property type="molecule type" value="Genomic_DNA"/>
</dbReference>
<evidence type="ECO:0000313" key="3">
    <source>
        <dbReference type="EMBL" id="PWK14957.1"/>
    </source>
</evidence>
<evidence type="ECO:0000313" key="4">
    <source>
        <dbReference type="Proteomes" id="UP000245634"/>
    </source>
</evidence>
<dbReference type="Pfam" id="PF00535">
    <property type="entry name" value="Glycos_transf_2"/>
    <property type="match status" value="1"/>
</dbReference>
<reference evidence="3 4" key="1">
    <citation type="submission" date="2018-05" db="EMBL/GenBank/DDBJ databases">
        <title>Genomic Encyclopedia of Type Strains, Phase IV (KMG-IV): sequencing the most valuable type-strain genomes for metagenomic binning, comparative biology and taxonomic classification.</title>
        <authorList>
            <person name="Goeker M."/>
        </authorList>
    </citation>
    <scope>NUCLEOTIDE SEQUENCE [LARGE SCALE GENOMIC DNA]</scope>
    <source>
        <strain evidence="3 4">DSM 18773</strain>
    </source>
</reference>
<dbReference type="CDD" id="cd04179">
    <property type="entry name" value="DPM_DPG-synthase_like"/>
    <property type="match status" value="1"/>
</dbReference>
<dbReference type="InterPro" id="IPR029044">
    <property type="entry name" value="Nucleotide-diphossugar_trans"/>
</dbReference>
<gene>
    <name evidence="3" type="ORF">C7459_104161</name>
</gene>
<keyword evidence="1" id="KW-0812">Transmembrane</keyword>
<name>A0A316DCE0_9BACL</name>
<dbReference type="AlphaFoldDB" id="A0A316DCE0"/>